<evidence type="ECO:0000256" key="1">
    <source>
        <dbReference type="ARBA" id="ARBA00022729"/>
    </source>
</evidence>
<dbReference type="PROSITE" id="PS50853">
    <property type="entry name" value="FN3"/>
    <property type="match status" value="2"/>
</dbReference>
<dbReference type="PANTHER" id="PTHR46580">
    <property type="entry name" value="SENSOR KINASE-RELATED"/>
    <property type="match status" value="1"/>
</dbReference>
<dbReference type="CDD" id="cd00063">
    <property type="entry name" value="FN3"/>
    <property type="match status" value="2"/>
</dbReference>
<name>A0ABX0H365_9ACTN</name>
<keyword evidence="6" id="KW-1185">Reference proteome</keyword>
<evidence type="ECO:0000313" key="6">
    <source>
        <dbReference type="Proteomes" id="UP000800981"/>
    </source>
</evidence>
<keyword evidence="3" id="KW-0624">Polysaccharide degradation</keyword>
<keyword evidence="2" id="KW-0378">Hydrolase</keyword>
<reference evidence="5 6" key="1">
    <citation type="submission" date="2020-03" db="EMBL/GenBank/DDBJ databases">
        <title>Two novel Motilibacter sp.</title>
        <authorList>
            <person name="Liu S."/>
        </authorList>
    </citation>
    <scope>NUCLEOTIDE SEQUENCE [LARGE SCALE GENOMIC DNA]</scope>
    <source>
        <strain evidence="5 6">E257</strain>
    </source>
</reference>
<dbReference type="Proteomes" id="UP000800981">
    <property type="component" value="Unassembled WGS sequence"/>
</dbReference>
<sequence length="585" mass="57452">MSESTQGQPGKPRTRRAVPLLTSLAVVSGTVVGITTPASAVSRPCAAPAFAPFVTTGSLGMPMAMESADLNGDAVADLVTNNFMSSGLSISFGNGDGTFTRGADALTGPGMVTDLVAADVDNDGDQDLAVVGDTGFKVVRNDGQGGFSGVSTHSASNLYRLAAADLNLDGMADLTGISSQGDVSILLSSGIGFRPVAVVPAVGSFLVDVKIGDVDNDNLPDVVVVDRGSSAGTGKVVVLRGSGPGPFGPVFFTAVPGVPGLASLAHLDADANLDLVVAEDRGPGARVLTGLGEGHFAVSDPIAAGDVSAGVAAADLTEDGRTDVVLVNTGPDSAVRVLPGSARGGLEAADGSFATGPNRGDVAVADFTKDGKPDIAVLSAASGVALLVNTCAPANTAPEPPTGVTVVGGNAKATVSWTPAGDGGSAITGYEVQAQDAGGNPVGTPVLVGADKTSADVPGLAYGRAYRFVVSARNAVGLSVASLPSDGVVLLTVPSAPRNVAAERRNGTAHVTWTAPESDGGAPVTGYAVVASPGGRTVLVPRDALSADVDGLDSGTAYTFTVTASNLAGAGQPGVSPALPAVPAA</sequence>
<proteinExistence type="predicted"/>
<evidence type="ECO:0000259" key="4">
    <source>
        <dbReference type="PROSITE" id="PS50853"/>
    </source>
</evidence>
<dbReference type="InterPro" id="IPR003961">
    <property type="entry name" value="FN3_dom"/>
</dbReference>
<dbReference type="InterPro" id="IPR036116">
    <property type="entry name" value="FN3_sf"/>
</dbReference>
<comment type="caution">
    <text evidence="5">The sequence shown here is derived from an EMBL/GenBank/DDBJ whole genome shotgun (WGS) entry which is preliminary data.</text>
</comment>
<gene>
    <name evidence="5" type="ORF">G9H71_21650</name>
</gene>
<dbReference type="Gene3D" id="2.130.10.130">
    <property type="entry name" value="Integrin alpha, N-terminal"/>
    <property type="match status" value="1"/>
</dbReference>
<keyword evidence="2" id="KW-0326">Glycosidase</keyword>
<dbReference type="SMART" id="SM00060">
    <property type="entry name" value="FN3"/>
    <property type="match status" value="2"/>
</dbReference>
<keyword evidence="1" id="KW-0732">Signal</keyword>
<dbReference type="InterPro" id="IPR013783">
    <property type="entry name" value="Ig-like_fold"/>
</dbReference>
<dbReference type="Gene3D" id="2.60.40.10">
    <property type="entry name" value="Immunoglobulins"/>
    <property type="match status" value="2"/>
</dbReference>
<dbReference type="InterPro" id="IPR028994">
    <property type="entry name" value="Integrin_alpha_N"/>
</dbReference>
<feature type="non-terminal residue" evidence="5">
    <location>
        <position position="585"/>
    </location>
</feature>
<dbReference type="PANTHER" id="PTHR46580:SF4">
    <property type="entry name" value="ATP_GTP-BINDING PROTEIN"/>
    <property type="match status" value="1"/>
</dbReference>
<protein>
    <recommendedName>
        <fullName evidence="4">Fibronectin type-III domain-containing protein</fullName>
    </recommendedName>
</protein>
<feature type="domain" description="Fibronectin type-III" evidence="4">
    <location>
        <begin position="496"/>
        <end position="584"/>
    </location>
</feature>
<keyword evidence="3" id="KW-0119">Carbohydrate metabolism</keyword>
<dbReference type="SUPFAM" id="SSF49265">
    <property type="entry name" value="Fibronectin type III"/>
    <property type="match status" value="1"/>
</dbReference>
<evidence type="ECO:0000313" key="5">
    <source>
        <dbReference type="EMBL" id="NHC16395.1"/>
    </source>
</evidence>
<dbReference type="RefSeq" id="WP_196792359.1">
    <property type="nucleotide sequence ID" value="NZ_JAANNP010000154.1"/>
</dbReference>
<evidence type="ECO:0000256" key="2">
    <source>
        <dbReference type="ARBA" id="ARBA00023295"/>
    </source>
</evidence>
<feature type="domain" description="Fibronectin type-III" evidence="4">
    <location>
        <begin position="397"/>
        <end position="495"/>
    </location>
</feature>
<evidence type="ECO:0000256" key="3">
    <source>
        <dbReference type="ARBA" id="ARBA00023326"/>
    </source>
</evidence>
<dbReference type="Pfam" id="PF00041">
    <property type="entry name" value="fn3"/>
    <property type="match status" value="2"/>
</dbReference>
<dbReference type="EMBL" id="JAANNP010000154">
    <property type="protein sequence ID" value="NHC16395.1"/>
    <property type="molecule type" value="Genomic_DNA"/>
</dbReference>
<dbReference type="SUPFAM" id="SSF69318">
    <property type="entry name" value="Integrin alpha N-terminal domain"/>
    <property type="match status" value="2"/>
</dbReference>
<dbReference type="InterPro" id="IPR013517">
    <property type="entry name" value="FG-GAP"/>
</dbReference>
<organism evidence="5 6">
    <name type="scientific">Motilibacter deserti</name>
    <dbReference type="NCBI Taxonomy" id="2714956"/>
    <lineage>
        <taxon>Bacteria</taxon>
        <taxon>Bacillati</taxon>
        <taxon>Actinomycetota</taxon>
        <taxon>Actinomycetes</taxon>
        <taxon>Motilibacterales</taxon>
        <taxon>Motilibacteraceae</taxon>
        <taxon>Motilibacter</taxon>
    </lineage>
</organism>
<dbReference type="Pfam" id="PF13517">
    <property type="entry name" value="FG-GAP_3"/>
    <property type="match status" value="2"/>
</dbReference>
<accession>A0ABX0H365</accession>